<dbReference type="InterPro" id="IPR000313">
    <property type="entry name" value="PWWP_dom"/>
</dbReference>
<keyword evidence="6" id="KW-1185">Reference proteome</keyword>
<proteinExistence type="inferred from homology"/>
<accession>A0A7R9KV04</accession>
<dbReference type="Gene3D" id="2.30.30.140">
    <property type="match status" value="2"/>
</dbReference>
<evidence type="ECO:0000256" key="3">
    <source>
        <dbReference type="SAM" id="MobiDB-lite"/>
    </source>
</evidence>
<evidence type="ECO:0000259" key="4">
    <source>
        <dbReference type="PROSITE" id="PS50812"/>
    </source>
</evidence>
<dbReference type="OrthoDB" id="20839at2759"/>
<dbReference type="PANTHER" id="PTHR13383:SF11">
    <property type="entry name" value="RIBONUCLEASE H2 SUBUNIT B"/>
    <property type="match status" value="1"/>
</dbReference>
<evidence type="ECO:0000256" key="2">
    <source>
        <dbReference type="ARBA" id="ARBA00011277"/>
    </source>
</evidence>
<evidence type="ECO:0000313" key="6">
    <source>
        <dbReference type="Proteomes" id="UP000759131"/>
    </source>
</evidence>
<gene>
    <name evidence="5" type="ORF">OSB1V03_LOCUS10363</name>
</gene>
<evidence type="ECO:0000313" key="5">
    <source>
        <dbReference type="EMBL" id="CAD7629949.1"/>
    </source>
</evidence>
<dbReference type="SMART" id="SM00293">
    <property type="entry name" value="PWWP"/>
    <property type="match status" value="1"/>
</dbReference>
<dbReference type="Pfam" id="PF00855">
    <property type="entry name" value="PWWP"/>
    <property type="match status" value="1"/>
</dbReference>
<reference evidence="5" key="1">
    <citation type="submission" date="2020-11" db="EMBL/GenBank/DDBJ databases">
        <authorList>
            <person name="Tran Van P."/>
        </authorList>
    </citation>
    <scope>NUCLEOTIDE SEQUENCE</scope>
</reference>
<dbReference type="GO" id="GO:0032299">
    <property type="term" value="C:ribonuclease H2 complex"/>
    <property type="evidence" value="ECO:0007669"/>
    <property type="project" value="InterPro"/>
</dbReference>
<dbReference type="GO" id="GO:0005654">
    <property type="term" value="C:nucleoplasm"/>
    <property type="evidence" value="ECO:0007669"/>
    <property type="project" value="TreeGrafter"/>
</dbReference>
<dbReference type="EMBL" id="OC862114">
    <property type="protein sequence ID" value="CAD7629949.1"/>
    <property type="molecule type" value="Genomic_DNA"/>
</dbReference>
<feature type="domain" description="PWWP" evidence="4">
    <location>
        <begin position="97"/>
        <end position="197"/>
    </location>
</feature>
<dbReference type="SUPFAM" id="SSF63748">
    <property type="entry name" value="Tudor/PWWP/MBT"/>
    <property type="match status" value="1"/>
</dbReference>
<organism evidence="5">
    <name type="scientific">Medioppia subpectinata</name>
    <dbReference type="NCBI Taxonomy" id="1979941"/>
    <lineage>
        <taxon>Eukaryota</taxon>
        <taxon>Metazoa</taxon>
        <taxon>Ecdysozoa</taxon>
        <taxon>Arthropoda</taxon>
        <taxon>Chelicerata</taxon>
        <taxon>Arachnida</taxon>
        <taxon>Acari</taxon>
        <taxon>Acariformes</taxon>
        <taxon>Sarcoptiformes</taxon>
        <taxon>Oribatida</taxon>
        <taxon>Brachypylina</taxon>
        <taxon>Oppioidea</taxon>
        <taxon>Oppiidae</taxon>
        <taxon>Medioppia</taxon>
    </lineage>
</organism>
<dbReference type="GO" id="GO:0006401">
    <property type="term" value="P:RNA catabolic process"/>
    <property type="evidence" value="ECO:0007669"/>
    <property type="project" value="TreeGrafter"/>
</dbReference>
<comment type="subunit">
    <text evidence="2">The RNase H2 complex is a heterotrimer composed of the catalytic subunit RNASEH2A and the non-catalytic subunits RNASEH2B and RNASEH2C.</text>
</comment>
<evidence type="ECO:0000256" key="1">
    <source>
        <dbReference type="ARBA" id="ARBA00009823"/>
    </source>
</evidence>
<dbReference type="PANTHER" id="PTHR13383">
    <property type="entry name" value="RIBONUCLEASE H2 SUBUNIT B"/>
    <property type="match status" value="1"/>
</dbReference>
<dbReference type="EMBL" id="CAJPIZ010007539">
    <property type="protein sequence ID" value="CAG2110379.1"/>
    <property type="molecule type" value="Genomic_DNA"/>
</dbReference>
<dbReference type="Gene3D" id="2.20.25.530">
    <property type="match status" value="1"/>
</dbReference>
<comment type="similarity">
    <text evidence="1">Belongs to the RNase H2 subunit B family.</text>
</comment>
<dbReference type="CDD" id="cd05839">
    <property type="entry name" value="PWWP_BRPF"/>
    <property type="match status" value="1"/>
</dbReference>
<dbReference type="PROSITE" id="PS50812">
    <property type="entry name" value="PWWP"/>
    <property type="match status" value="1"/>
</dbReference>
<protein>
    <recommendedName>
        <fullName evidence="4">PWWP domain-containing protein</fullName>
    </recommendedName>
</protein>
<dbReference type="Gene3D" id="1.10.20.120">
    <property type="match status" value="1"/>
</dbReference>
<dbReference type="InterPro" id="IPR040456">
    <property type="entry name" value="RNase_H2_suB"/>
</dbReference>
<dbReference type="Proteomes" id="UP000759131">
    <property type="component" value="Unassembled WGS sequence"/>
</dbReference>
<feature type="region of interest" description="Disordered" evidence="3">
    <location>
        <begin position="1"/>
        <end position="79"/>
    </location>
</feature>
<dbReference type="InterPro" id="IPR019024">
    <property type="entry name" value="RNase_H2_suB_wHTH"/>
</dbReference>
<name>A0A7R9KV04_9ACAR</name>
<feature type="compositionally biased region" description="Low complexity" evidence="3">
    <location>
        <begin position="11"/>
        <end position="55"/>
    </location>
</feature>
<sequence>MTFAVNSPPDSDVVSESSQSHSSSASSKTSGSTSSSHSNSSMSSLGSSGTSSRVSGRNKRESSRRPRSRSSRSDISAIENHKTQVSAIENHIIPLQPNDLVWAKCSGYPWYPALVCTLLSTKLVVITKSDDNYNYVQIVDPDLPDCPNGDGPPVPPNEVLAMANKEDRNNQYLVSFFDQKRTWQWLPRNKLEPLGIEDNTDQQKLVESRKPSDRRSVNIAFTKALEFFAQIHWFRLRCLTSLINFEYLSPISRSDTSTDSSIPSLPLSSLLRSKSCINFSTSGFIPRKDILPDTSPSQSPPDPLSLLSLFLFFDSEPHFGFREDIVTKQTNDHFFSTKTQTPFNGWQSGHKLLPISVQSDPTDPHTKTEYLMDTSGNQLYESTLQTNKFQSFLVNNAVVSDGNYYVFTPMDVLFVVLPSLMNKRKHFHSMYEILSDVLDDKELVAKFDKCLTYEILASITDIKYINEEMFVRFNCQKTMDWLSKKIDNTVNAMIENGINVSCDGSKVSGYKTGKEDANREKG</sequence>
<dbReference type="AlphaFoldDB" id="A0A7R9KV04"/>
<dbReference type="Pfam" id="PF09468">
    <property type="entry name" value="RNase_H2-Ydr279"/>
    <property type="match status" value="1"/>
</dbReference>